<dbReference type="SUPFAM" id="SSF56112">
    <property type="entry name" value="Protein kinase-like (PK-like)"/>
    <property type="match status" value="1"/>
</dbReference>
<dbReference type="Gene3D" id="3.90.1200.10">
    <property type="match status" value="1"/>
</dbReference>
<evidence type="ECO:0000259" key="1">
    <source>
        <dbReference type="Pfam" id="PF01636"/>
    </source>
</evidence>
<protein>
    <submittedName>
        <fullName evidence="2">Phosphotransferase family protein</fullName>
    </submittedName>
</protein>
<feature type="domain" description="Aminoglycoside phosphotransferase" evidence="1">
    <location>
        <begin position="107"/>
        <end position="165"/>
    </location>
</feature>
<keyword evidence="3" id="KW-1185">Reference proteome</keyword>
<accession>A0ABW6VGK1</accession>
<dbReference type="EMBL" id="JBIAXI010000033">
    <property type="protein sequence ID" value="MFF4778499.1"/>
    <property type="molecule type" value="Genomic_DNA"/>
</dbReference>
<sequence>MTGEEILPGGFVNKVVRVGDTVRRAVPVRADFARRLLAYLERAGWPGAPRFLGIDEQGRQVLSHLDGVVPWGSGARVDVAADEGLFRVARLVREFHDLTAGTSLAAGSETVCHNDLSPRNTVYRAGVPFAFIDWDLAAPGARIHDVAHVCWQYLGLGPQIADARVVARKVRLVCDAYGLTDRSLLIDTIIWWQERCRRGIEAAAASGDRSMIYLRDTGAVRTVRDAAAWVTRHRSTLAEALR</sequence>
<dbReference type="InterPro" id="IPR011009">
    <property type="entry name" value="Kinase-like_dom_sf"/>
</dbReference>
<name>A0ABW6VGK1_MICFU</name>
<reference evidence="2 3" key="1">
    <citation type="submission" date="2024-10" db="EMBL/GenBank/DDBJ databases">
        <title>The Natural Products Discovery Center: Release of the First 8490 Sequenced Strains for Exploring Actinobacteria Biosynthetic Diversity.</title>
        <authorList>
            <person name="Kalkreuter E."/>
            <person name="Kautsar S.A."/>
            <person name="Yang D."/>
            <person name="Bader C.D."/>
            <person name="Teijaro C.N."/>
            <person name="Fluegel L."/>
            <person name="Davis C.M."/>
            <person name="Simpson J.R."/>
            <person name="Lauterbach L."/>
            <person name="Steele A.D."/>
            <person name="Gui C."/>
            <person name="Meng S."/>
            <person name="Li G."/>
            <person name="Viehrig K."/>
            <person name="Ye F."/>
            <person name="Su P."/>
            <person name="Kiefer A.F."/>
            <person name="Nichols A."/>
            <person name="Cepeda A.J."/>
            <person name="Yan W."/>
            <person name="Fan B."/>
            <person name="Jiang Y."/>
            <person name="Adhikari A."/>
            <person name="Zheng C.-J."/>
            <person name="Schuster L."/>
            <person name="Cowan T.M."/>
            <person name="Smanski M.J."/>
            <person name="Chevrette M.G."/>
            <person name="De Carvalho L.P.S."/>
            <person name="Shen B."/>
        </authorList>
    </citation>
    <scope>NUCLEOTIDE SEQUENCE [LARGE SCALE GENOMIC DNA]</scope>
    <source>
        <strain evidence="2 3">NPDC001281</strain>
    </source>
</reference>
<comment type="caution">
    <text evidence="2">The sequence shown here is derived from an EMBL/GenBank/DDBJ whole genome shotgun (WGS) entry which is preliminary data.</text>
</comment>
<organism evidence="2 3">
    <name type="scientific">Microtetraspora fusca</name>
    <dbReference type="NCBI Taxonomy" id="1997"/>
    <lineage>
        <taxon>Bacteria</taxon>
        <taxon>Bacillati</taxon>
        <taxon>Actinomycetota</taxon>
        <taxon>Actinomycetes</taxon>
        <taxon>Streptosporangiales</taxon>
        <taxon>Streptosporangiaceae</taxon>
        <taxon>Microtetraspora</taxon>
    </lineage>
</organism>
<evidence type="ECO:0000313" key="3">
    <source>
        <dbReference type="Proteomes" id="UP001602119"/>
    </source>
</evidence>
<gene>
    <name evidence="2" type="ORF">ACFY05_37320</name>
</gene>
<dbReference type="RefSeq" id="WP_387347054.1">
    <property type="nucleotide sequence ID" value="NZ_JBIAXI010000033.1"/>
</dbReference>
<dbReference type="Pfam" id="PF01636">
    <property type="entry name" value="APH"/>
    <property type="match status" value="1"/>
</dbReference>
<evidence type="ECO:0000313" key="2">
    <source>
        <dbReference type="EMBL" id="MFF4778499.1"/>
    </source>
</evidence>
<dbReference type="Proteomes" id="UP001602119">
    <property type="component" value="Unassembled WGS sequence"/>
</dbReference>
<proteinExistence type="predicted"/>
<dbReference type="InterPro" id="IPR002575">
    <property type="entry name" value="Aminoglycoside_PTrfase"/>
</dbReference>